<dbReference type="EMBL" id="BOPO01000073">
    <property type="protein sequence ID" value="GIL28575.1"/>
    <property type="molecule type" value="Genomic_DNA"/>
</dbReference>
<comment type="caution">
    <text evidence="2">The sequence shown here is derived from an EMBL/GenBank/DDBJ whole genome shotgun (WGS) entry which is preliminary data.</text>
</comment>
<evidence type="ECO:0000313" key="3">
    <source>
        <dbReference type="Proteomes" id="UP000614996"/>
    </source>
</evidence>
<dbReference type="RefSeq" id="WP_207126288.1">
    <property type="nucleotide sequence ID" value="NZ_BOPO01000073.1"/>
</dbReference>
<name>A0A8J4AD95_9ACTN</name>
<feature type="transmembrane region" description="Helical" evidence="1">
    <location>
        <begin position="220"/>
        <end position="242"/>
    </location>
</feature>
<keyword evidence="1" id="KW-0812">Transmembrane</keyword>
<dbReference type="AlphaFoldDB" id="A0A8J4AD95"/>
<feature type="transmembrane region" description="Helical" evidence="1">
    <location>
        <begin position="12"/>
        <end position="29"/>
    </location>
</feature>
<feature type="transmembrane region" description="Helical" evidence="1">
    <location>
        <begin position="180"/>
        <end position="199"/>
    </location>
</feature>
<protein>
    <recommendedName>
        <fullName evidence="4">DUF998 domain-containing protein</fullName>
    </recommendedName>
</protein>
<feature type="transmembrane region" description="Helical" evidence="1">
    <location>
        <begin position="277"/>
        <end position="296"/>
    </location>
</feature>
<sequence length="339" mass="35755">MTGGRKVRRWPLLVGLVLLAPYVGEFLLGNQPITALPWLLALAPMYGGGALLIREVGRRLRGGWPVLVLLAAGYALLEEGPIDQMLFNPGYLGLTSFADLAPIPGLDVSAELVQGSLTLHTIWSICVPIAVVEGFAAEPTRPWLRRRGLAGTAAIFVLGCAALAFVQYDSYHFVGSAAQFAVVTAAIVLLVAAAVVVARRWPGPPSIDPRRRPAPAPRRVGIAAFLLASGYWAIDTVLAWFTGAWLQLAIWVAYAAGCAVLLIRCSHRAGWGAGHRLAVAGGLLLTYVWYGLVHATSLGTPLPFALAGTVVFGAGAIAVLLAAVRSHRRRAAGAVVAPE</sequence>
<organism evidence="2 3">
    <name type="scientific">Actinocatenispora comari</name>
    <dbReference type="NCBI Taxonomy" id="2807577"/>
    <lineage>
        <taxon>Bacteria</taxon>
        <taxon>Bacillati</taxon>
        <taxon>Actinomycetota</taxon>
        <taxon>Actinomycetes</taxon>
        <taxon>Micromonosporales</taxon>
        <taxon>Micromonosporaceae</taxon>
        <taxon>Actinocatenispora</taxon>
    </lineage>
</organism>
<feature type="transmembrane region" description="Helical" evidence="1">
    <location>
        <begin position="117"/>
        <end position="136"/>
    </location>
</feature>
<keyword evidence="1" id="KW-1133">Transmembrane helix</keyword>
<keyword evidence="1" id="KW-0472">Membrane</keyword>
<reference evidence="3" key="1">
    <citation type="journal article" date="2021" name="Int. J. Syst. Evol. Microbiol.">
        <title>Actinocatenispora comari sp. nov., an endophytic actinomycete isolated from aerial parts of Comarum salesowianum.</title>
        <authorList>
            <person name="Oyunbileg N."/>
            <person name="Iizaka Y."/>
            <person name="Hamada M."/>
            <person name="Davaapurev B.O."/>
            <person name="Fukumoto A."/>
            <person name="Tsetseg B."/>
            <person name="Kato F."/>
            <person name="Tamura T."/>
            <person name="Batkhuu J."/>
            <person name="Anzai Y."/>
        </authorList>
    </citation>
    <scope>NUCLEOTIDE SEQUENCE [LARGE SCALE GENOMIC DNA]</scope>
    <source>
        <strain evidence="3">NUM-2625</strain>
    </source>
</reference>
<feature type="transmembrane region" description="Helical" evidence="1">
    <location>
        <begin position="302"/>
        <end position="324"/>
    </location>
</feature>
<evidence type="ECO:0008006" key="4">
    <source>
        <dbReference type="Google" id="ProtNLM"/>
    </source>
</evidence>
<keyword evidence="3" id="KW-1185">Reference proteome</keyword>
<accession>A0A8J4AD95</accession>
<dbReference type="Proteomes" id="UP000614996">
    <property type="component" value="Unassembled WGS sequence"/>
</dbReference>
<feature type="transmembrane region" description="Helical" evidence="1">
    <location>
        <begin position="60"/>
        <end position="77"/>
    </location>
</feature>
<feature type="transmembrane region" description="Helical" evidence="1">
    <location>
        <begin position="148"/>
        <end position="168"/>
    </location>
</feature>
<feature type="transmembrane region" description="Helical" evidence="1">
    <location>
        <begin position="248"/>
        <end position="265"/>
    </location>
</feature>
<evidence type="ECO:0000256" key="1">
    <source>
        <dbReference type="SAM" id="Phobius"/>
    </source>
</evidence>
<gene>
    <name evidence="2" type="ORF">NUM_38290</name>
</gene>
<proteinExistence type="predicted"/>
<feature type="transmembrane region" description="Helical" evidence="1">
    <location>
        <begin position="35"/>
        <end position="53"/>
    </location>
</feature>
<evidence type="ECO:0000313" key="2">
    <source>
        <dbReference type="EMBL" id="GIL28575.1"/>
    </source>
</evidence>